<name>A0A1R2CCK6_9CILI</name>
<evidence type="ECO:0000313" key="2">
    <source>
        <dbReference type="Proteomes" id="UP000187209"/>
    </source>
</evidence>
<dbReference type="InterPro" id="IPR043472">
    <property type="entry name" value="Macro_dom-like"/>
</dbReference>
<dbReference type="Gene3D" id="3.40.220.10">
    <property type="entry name" value="Leucine Aminopeptidase, subunit E, domain 1"/>
    <property type="match status" value="1"/>
</dbReference>
<sequence>MGICCTTVEIIPSTVLYTYYNEQVVISRGNPLNEKVDGIVIPTNSILQLDYELLNYETIELQKKAIIYLKHHRNLTPGDIFCTNSPKCPLIIFAVCPVYVDGTLGEPDYLKAAFNNALKQLIKEDKKNIVVSMDWNYPKLKYVKAVFNVIGKFLEEKTFNKITFFCNNTHIVFAIRKHLEKMIVQ</sequence>
<evidence type="ECO:0008006" key="3">
    <source>
        <dbReference type="Google" id="ProtNLM"/>
    </source>
</evidence>
<dbReference type="AlphaFoldDB" id="A0A1R2CCK6"/>
<accession>A0A1R2CCK6</accession>
<proteinExistence type="predicted"/>
<protein>
    <recommendedName>
        <fullName evidence="3">Macro domain-containing protein</fullName>
    </recommendedName>
</protein>
<gene>
    <name evidence="1" type="ORF">SteCoe_11721</name>
</gene>
<dbReference type="SUPFAM" id="SSF52949">
    <property type="entry name" value="Macro domain-like"/>
    <property type="match status" value="1"/>
</dbReference>
<dbReference type="Proteomes" id="UP000187209">
    <property type="component" value="Unassembled WGS sequence"/>
</dbReference>
<comment type="caution">
    <text evidence="1">The sequence shown here is derived from an EMBL/GenBank/DDBJ whole genome shotgun (WGS) entry which is preliminary data.</text>
</comment>
<evidence type="ECO:0000313" key="1">
    <source>
        <dbReference type="EMBL" id="OMJ86712.1"/>
    </source>
</evidence>
<keyword evidence="2" id="KW-1185">Reference proteome</keyword>
<organism evidence="1 2">
    <name type="scientific">Stentor coeruleus</name>
    <dbReference type="NCBI Taxonomy" id="5963"/>
    <lineage>
        <taxon>Eukaryota</taxon>
        <taxon>Sar</taxon>
        <taxon>Alveolata</taxon>
        <taxon>Ciliophora</taxon>
        <taxon>Postciliodesmatophora</taxon>
        <taxon>Heterotrichea</taxon>
        <taxon>Heterotrichida</taxon>
        <taxon>Stentoridae</taxon>
        <taxon>Stentor</taxon>
    </lineage>
</organism>
<reference evidence="1 2" key="1">
    <citation type="submission" date="2016-11" db="EMBL/GenBank/DDBJ databases">
        <title>The macronuclear genome of Stentor coeruleus: a giant cell with tiny introns.</title>
        <authorList>
            <person name="Slabodnick M."/>
            <person name="Ruby J.G."/>
            <person name="Reiff S.B."/>
            <person name="Swart E.C."/>
            <person name="Gosai S."/>
            <person name="Prabakaran S."/>
            <person name="Witkowska E."/>
            <person name="Larue G.E."/>
            <person name="Fisher S."/>
            <person name="Freeman R.M."/>
            <person name="Gunawardena J."/>
            <person name="Chu W."/>
            <person name="Stover N.A."/>
            <person name="Gregory B.D."/>
            <person name="Nowacki M."/>
            <person name="Derisi J."/>
            <person name="Roy S.W."/>
            <person name="Marshall W.F."/>
            <person name="Sood P."/>
        </authorList>
    </citation>
    <scope>NUCLEOTIDE SEQUENCE [LARGE SCALE GENOMIC DNA]</scope>
    <source>
        <strain evidence="1">WM001</strain>
    </source>
</reference>
<dbReference type="EMBL" id="MPUH01000197">
    <property type="protein sequence ID" value="OMJ86712.1"/>
    <property type="molecule type" value="Genomic_DNA"/>
</dbReference>